<sequence length="455" mass="49377">NVAPKEPSLQTDRAIALAEEAVGGKWNQSPVKLEYTVGEDGSCYLTHVIQVQGISDGSWKQLFIDAHNGQMRNVVDFVADASYQVVPLNYQDPIESKESYGFVKDPEDKDASPNGWYSRDVLKKPGTLGNNAASYKGVLLAGETSQSGTDQYHYEYNPSQEPETKKNVDAAVVNAFYVVNAMHDLTYRYGFTEKSFNFQVDNFGKGGRGGDPVLVSVQDGSGTNNANFATPPDGGSGQMRMFLWDKTSPKRDGALENDIVVHEFTHGVSNRLTGGGTGRCLQTTEAGGLGEGWSDAMADITEAKANPIPDFTLGSYVTNNPKGIRSYPYSTNMATNPLTYGSLGSLNEVHAIGEVWALMIHELLAAFVDTNGLNDKLDPKVEAGNSIVLHLMMDGFALQPCNPTFISAREAIIQAEANRYKGKYNCMIWKAFAKRGLGKSATAARVYSKDVPEGC</sequence>
<name>A0A8H3B608_9AGAM</name>
<keyword evidence="5 11" id="KW-0479">Metal-binding</keyword>
<gene>
    <name evidence="13" type="ORF">RDB_LOCUS64641</name>
</gene>
<proteinExistence type="inferred from homology"/>
<dbReference type="InterPro" id="IPR050371">
    <property type="entry name" value="Fungal_virulence_M36"/>
</dbReference>
<feature type="non-terminal residue" evidence="13">
    <location>
        <position position="1"/>
    </location>
</feature>
<reference evidence="13" key="1">
    <citation type="submission" date="2021-01" db="EMBL/GenBank/DDBJ databases">
        <authorList>
            <person name="Kaushik A."/>
        </authorList>
    </citation>
    <scope>NUCLEOTIDE SEQUENCE</scope>
    <source>
        <strain evidence="13">AG4-R118</strain>
    </source>
</reference>
<comment type="cofactor">
    <cofactor evidence="11">
        <name>Zn(2+)</name>
        <dbReference type="ChEBI" id="CHEBI:29105"/>
    </cofactor>
    <text evidence="11">Binds 1 zinc ion per subunit.</text>
</comment>
<comment type="similarity">
    <text evidence="2 12">Belongs to the peptidase M36 family.</text>
</comment>
<keyword evidence="9 12" id="KW-0865">Zymogen</keyword>
<evidence type="ECO:0000256" key="12">
    <source>
        <dbReference type="RuleBase" id="RU364017"/>
    </source>
</evidence>
<dbReference type="PRINTS" id="PR00999">
    <property type="entry name" value="FUNGALYSIN"/>
</dbReference>
<dbReference type="GO" id="GO:0005615">
    <property type="term" value="C:extracellular space"/>
    <property type="evidence" value="ECO:0007669"/>
    <property type="project" value="InterPro"/>
</dbReference>
<evidence type="ECO:0000256" key="11">
    <source>
        <dbReference type="PIRSR" id="PIRSR601842-2"/>
    </source>
</evidence>
<evidence type="ECO:0000256" key="3">
    <source>
        <dbReference type="ARBA" id="ARBA00022525"/>
    </source>
</evidence>
<evidence type="ECO:0000256" key="5">
    <source>
        <dbReference type="ARBA" id="ARBA00022723"/>
    </source>
</evidence>
<comment type="subcellular location">
    <subcellularLocation>
        <location evidence="1 12">Secreted</location>
    </subcellularLocation>
</comment>
<evidence type="ECO:0000256" key="6">
    <source>
        <dbReference type="ARBA" id="ARBA00022801"/>
    </source>
</evidence>
<evidence type="ECO:0000313" key="14">
    <source>
        <dbReference type="Proteomes" id="UP000663888"/>
    </source>
</evidence>
<dbReference type="PANTHER" id="PTHR33478">
    <property type="entry name" value="EXTRACELLULAR METALLOPROTEINASE MEP"/>
    <property type="match status" value="1"/>
</dbReference>
<accession>A0A8H3B608</accession>
<evidence type="ECO:0000256" key="9">
    <source>
        <dbReference type="ARBA" id="ARBA00023145"/>
    </source>
</evidence>
<dbReference type="CDD" id="cd09596">
    <property type="entry name" value="M36"/>
    <property type="match status" value="1"/>
</dbReference>
<feature type="active site" evidence="10">
    <location>
        <position position="263"/>
    </location>
</feature>
<dbReference type="Gene3D" id="3.10.170.10">
    <property type="match status" value="1"/>
</dbReference>
<protein>
    <recommendedName>
        <fullName evidence="12">Extracellular metalloproteinase</fullName>
        <ecNumber evidence="12">3.4.24.-</ecNumber>
    </recommendedName>
    <alternativeName>
        <fullName evidence="12">Fungalysin</fullName>
    </alternativeName>
</protein>
<evidence type="ECO:0000256" key="1">
    <source>
        <dbReference type="ARBA" id="ARBA00004613"/>
    </source>
</evidence>
<evidence type="ECO:0000256" key="8">
    <source>
        <dbReference type="ARBA" id="ARBA00023049"/>
    </source>
</evidence>
<dbReference type="EMBL" id="CAJMWX010001037">
    <property type="protein sequence ID" value="CAE6448641.1"/>
    <property type="molecule type" value="Genomic_DNA"/>
</dbReference>
<feature type="binding site" evidence="11">
    <location>
        <position position="80"/>
    </location>
    <ligand>
        <name>Zn(2+)</name>
        <dbReference type="ChEBI" id="CHEBI:29105"/>
        <note>catalytic</note>
    </ligand>
</feature>
<evidence type="ECO:0000313" key="13">
    <source>
        <dbReference type="EMBL" id="CAE6448641.1"/>
    </source>
</evidence>
<dbReference type="AlphaFoldDB" id="A0A8H3B608"/>
<dbReference type="Proteomes" id="UP000663888">
    <property type="component" value="Unassembled WGS sequence"/>
</dbReference>
<dbReference type="InterPro" id="IPR001842">
    <property type="entry name" value="Peptidase_M36"/>
</dbReference>
<feature type="binding site" evidence="11">
    <location>
        <position position="262"/>
    </location>
    <ligand>
        <name>Zn(2+)</name>
        <dbReference type="ChEBI" id="CHEBI:29105"/>
        <note>catalytic</note>
    </ligand>
</feature>
<dbReference type="SUPFAM" id="SSF55486">
    <property type="entry name" value="Metalloproteases ('zincins'), catalytic domain"/>
    <property type="match status" value="1"/>
</dbReference>
<dbReference type="Pfam" id="PF02128">
    <property type="entry name" value="Peptidase_M36"/>
    <property type="match status" value="1"/>
</dbReference>
<keyword evidence="6 12" id="KW-0378">Hydrolase</keyword>
<dbReference type="EC" id="3.4.24.-" evidence="12"/>
<keyword evidence="7 11" id="KW-0862">Zinc</keyword>
<dbReference type="InterPro" id="IPR027268">
    <property type="entry name" value="Peptidase_M4/M1_CTD_sf"/>
</dbReference>
<comment type="caution">
    <text evidence="13">The sequence shown here is derived from an EMBL/GenBank/DDBJ whole genome shotgun (WGS) entry which is preliminary data.</text>
</comment>
<evidence type="ECO:0000256" key="7">
    <source>
        <dbReference type="ARBA" id="ARBA00022833"/>
    </source>
</evidence>
<dbReference type="PANTHER" id="PTHR33478:SF1">
    <property type="entry name" value="EXTRACELLULAR METALLOPROTEINASE MEP"/>
    <property type="match status" value="1"/>
</dbReference>
<feature type="binding site" evidence="11">
    <location>
        <position position="266"/>
    </location>
    <ligand>
        <name>Zn(2+)</name>
        <dbReference type="ChEBI" id="CHEBI:29105"/>
        <note>catalytic</note>
    </ligand>
</feature>
<feature type="binding site" evidence="11">
    <location>
        <position position="291"/>
    </location>
    <ligand>
        <name>Zn(2+)</name>
        <dbReference type="ChEBI" id="CHEBI:29105"/>
        <note>catalytic</note>
    </ligand>
</feature>
<keyword evidence="8 12" id="KW-0482">Metalloprotease</keyword>
<evidence type="ECO:0000256" key="4">
    <source>
        <dbReference type="ARBA" id="ARBA00022670"/>
    </source>
</evidence>
<dbReference type="Gene3D" id="1.10.390.10">
    <property type="entry name" value="Neutral Protease Domain 2"/>
    <property type="match status" value="1"/>
</dbReference>
<keyword evidence="3 12" id="KW-0964">Secreted</keyword>
<dbReference type="GO" id="GO:0004222">
    <property type="term" value="F:metalloendopeptidase activity"/>
    <property type="evidence" value="ECO:0007669"/>
    <property type="project" value="InterPro"/>
</dbReference>
<evidence type="ECO:0000256" key="2">
    <source>
        <dbReference type="ARBA" id="ARBA00006006"/>
    </source>
</evidence>
<dbReference type="GO" id="GO:0006508">
    <property type="term" value="P:proteolysis"/>
    <property type="evidence" value="ECO:0007669"/>
    <property type="project" value="UniProtKB-KW"/>
</dbReference>
<evidence type="ECO:0000256" key="10">
    <source>
        <dbReference type="PIRSR" id="PIRSR601842-1"/>
    </source>
</evidence>
<dbReference type="GO" id="GO:0008270">
    <property type="term" value="F:zinc ion binding"/>
    <property type="evidence" value="ECO:0007669"/>
    <property type="project" value="InterPro"/>
</dbReference>
<keyword evidence="4 12" id="KW-0645">Protease</keyword>
<organism evidence="13 14">
    <name type="scientific">Rhizoctonia solani</name>
    <dbReference type="NCBI Taxonomy" id="456999"/>
    <lineage>
        <taxon>Eukaryota</taxon>
        <taxon>Fungi</taxon>
        <taxon>Dikarya</taxon>
        <taxon>Basidiomycota</taxon>
        <taxon>Agaricomycotina</taxon>
        <taxon>Agaricomycetes</taxon>
        <taxon>Cantharellales</taxon>
        <taxon>Ceratobasidiaceae</taxon>
        <taxon>Rhizoctonia</taxon>
    </lineage>
</organism>